<keyword evidence="5" id="KW-1185">Reference proteome</keyword>
<name>A0AAN6N1K1_9PEZI</name>
<keyword evidence="2" id="KW-0812">Transmembrane</keyword>
<accession>A0AAN6N1K1</accession>
<dbReference type="PANTHER" id="PTHR37013:SF3">
    <property type="entry name" value="INTEGRAL MEMBRANE PROTEIN (AFU_ORTHOLOGUE AFUA_1G05950)"/>
    <property type="match status" value="1"/>
</dbReference>
<dbReference type="Pfam" id="PF24802">
    <property type="entry name" value="DUF7703"/>
    <property type="match status" value="1"/>
</dbReference>
<feature type="region of interest" description="Disordered" evidence="1">
    <location>
        <begin position="286"/>
        <end position="308"/>
    </location>
</feature>
<comment type="caution">
    <text evidence="4">The sequence shown here is derived from an EMBL/GenBank/DDBJ whole genome shotgun (WGS) entry which is preliminary data.</text>
</comment>
<dbReference type="InterPro" id="IPR056120">
    <property type="entry name" value="DUF7703"/>
</dbReference>
<dbReference type="PANTHER" id="PTHR37013">
    <property type="entry name" value="INTEGRAL MEMBRANE PROTEIN (AFU_ORTHOLOGUE AFUA_1G05950)-RELATED"/>
    <property type="match status" value="1"/>
</dbReference>
<evidence type="ECO:0000259" key="3">
    <source>
        <dbReference type="Pfam" id="PF24802"/>
    </source>
</evidence>
<proteinExistence type="predicted"/>
<organism evidence="4 5">
    <name type="scientific">Diplogelasinospora grovesii</name>
    <dbReference type="NCBI Taxonomy" id="303347"/>
    <lineage>
        <taxon>Eukaryota</taxon>
        <taxon>Fungi</taxon>
        <taxon>Dikarya</taxon>
        <taxon>Ascomycota</taxon>
        <taxon>Pezizomycotina</taxon>
        <taxon>Sordariomycetes</taxon>
        <taxon>Sordariomycetidae</taxon>
        <taxon>Sordariales</taxon>
        <taxon>Diplogelasinosporaceae</taxon>
        <taxon>Diplogelasinospora</taxon>
    </lineage>
</organism>
<feature type="transmembrane region" description="Helical" evidence="2">
    <location>
        <begin position="52"/>
        <end position="72"/>
    </location>
</feature>
<reference evidence="5" key="1">
    <citation type="journal article" date="2023" name="Mol. Phylogenet. Evol.">
        <title>Genome-scale phylogeny and comparative genomics of the fungal order Sordariales.</title>
        <authorList>
            <person name="Hensen N."/>
            <person name="Bonometti L."/>
            <person name="Westerberg I."/>
            <person name="Brannstrom I.O."/>
            <person name="Guillou S."/>
            <person name="Cros-Aarteil S."/>
            <person name="Calhoun S."/>
            <person name="Haridas S."/>
            <person name="Kuo A."/>
            <person name="Mondo S."/>
            <person name="Pangilinan J."/>
            <person name="Riley R."/>
            <person name="LaButti K."/>
            <person name="Andreopoulos B."/>
            <person name="Lipzen A."/>
            <person name="Chen C."/>
            <person name="Yan M."/>
            <person name="Daum C."/>
            <person name="Ng V."/>
            <person name="Clum A."/>
            <person name="Steindorff A."/>
            <person name="Ohm R.A."/>
            <person name="Martin F."/>
            <person name="Silar P."/>
            <person name="Natvig D.O."/>
            <person name="Lalanne C."/>
            <person name="Gautier V."/>
            <person name="Ament-Velasquez S.L."/>
            <person name="Kruys A."/>
            <person name="Hutchinson M.I."/>
            <person name="Powell A.J."/>
            <person name="Barry K."/>
            <person name="Miller A.N."/>
            <person name="Grigoriev I.V."/>
            <person name="Debuchy R."/>
            <person name="Gladieux P."/>
            <person name="Hiltunen Thoren M."/>
            <person name="Johannesson H."/>
        </authorList>
    </citation>
    <scope>NUCLEOTIDE SEQUENCE [LARGE SCALE GENOMIC DNA]</scope>
    <source>
        <strain evidence="5">CBS 340.73</strain>
    </source>
</reference>
<gene>
    <name evidence="4" type="ORF">QBC46DRAFT_321435</name>
</gene>
<feature type="compositionally biased region" description="Polar residues" evidence="1">
    <location>
        <begin position="362"/>
        <end position="373"/>
    </location>
</feature>
<evidence type="ECO:0000313" key="4">
    <source>
        <dbReference type="EMBL" id="KAK3936493.1"/>
    </source>
</evidence>
<keyword evidence="2" id="KW-0472">Membrane</keyword>
<feature type="transmembrane region" description="Helical" evidence="2">
    <location>
        <begin position="161"/>
        <end position="179"/>
    </location>
</feature>
<protein>
    <recommendedName>
        <fullName evidence="3">DUF7703 domain-containing protein</fullName>
    </recommendedName>
</protein>
<feature type="transmembrane region" description="Helical" evidence="2">
    <location>
        <begin position="22"/>
        <end position="45"/>
    </location>
</feature>
<dbReference type="AlphaFoldDB" id="A0AAN6N1K1"/>
<feature type="transmembrane region" description="Helical" evidence="2">
    <location>
        <begin position="117"/>
        <end position="141"/>
    </location>
</feature>
<feature type="transmembrane region" description="Helical" evidence="2">
    <location>
        <begin position="200"/>
        <end position="221"/>
    </location>
</feature>
<keyword evidence="2" id="KW-1133">Transmembrane helix</keyword>
<sequence>MAVSVSDNGISNDSELTSTTTILISIFAAIAVYNVVELIFIIFATFKRRGGLYFWSFMVATWGIAVYSIGLLTKFLQLSTNNVLYVTLIVVGWCSMVTGQSVVLYSRLHLLLRNTTILRAVLVMIIVDAVICHIPISVMVYGANSNNPEPFVTPYSIYEKVQVTIFFIQELIISGLYIFETVKLLRLETMIFDRKKGPNLLLHLVIVNVIIVLLDITILGLEYSGLYDIQTIYKGLVYSVKLKLEFSILNRLVELTTARNGSSYTQSAERGGNAVQLEPIDDPDKFTGIASGNSNNGNSSRRGGMGMGYQASIHTGGRNKDGVNMEATNNKSSAVFMTTEVVVQRSSASAADSAPDIESVDDGTSTKSAQGGRSRNDGARPAFSSSSQTELSKTWC</sequence>
<evidence type="ECO:0000313" key="5">
    <source>
        <dbReference type="Proteomes" id="UP001303473"/>
    </source>
</evidence>
<feature type="transmembrane region" description="Helical" evidence="2">
    <location>
        <begin position="84"/>
        <end position="105"/>
    </location>
</feature>
<feature type="compositionally biased region" description="Low complexity" evidence="1">
    <location>
        <begin position="291"/>
        <end position="302"/>
    </location>
</feature>
<evidence type="ECO:0000256" key="2">
    <source>
        <dbReference type="SAM" id="Phobius"/>
    </source>
</evidence>
<dbReference type="EMBL" id="MU853882">
    <property type="protein sequence ID" value="KAK3936493.1"/>
    <property type="molecule type" value="Genomic_DNA"/>
</dbReference>
<dbReference type="Proteomes" id="UP001303473">
    <property type="component" value="Unassembled WGS sequence"/>
</dbReference>
<feature type="region of interest" description="Disordered" evidence="1">
    <location>
        <begin position="346"/>
        <end position="396"/>
    </location>
</feature>
<feature type="compositionally biased region" description="Polar residues" evidence="1">
    <location>
        <begin position="383"/>
        <end position="396"/>
    </location>
</feature>
<evidence type="ECO:0000256" key="1">
    <source>
        <dbReference type="SAM" id="MobiDB-lite"/>
    </source>
</evidence>
<feature type="domain" description="DUF7703" evidence="3">
    <location>
        <begin position="21"/>
        <end position="257"/>
    </location>
</feature>